<evidence type="ECO:0000256" key="1">
    <source>
        <dbReference type="ARBA" id="ARBA00023002"/>
    </source>
</evidence>
<reference evidence="3 4" key="1">
    <citation type="submission" date="2023-07" db="EMBL/GenBank/DDBJ databases">
        <authorList>
            <person name="Girao M."/>
            <person name="Carvalho M.F."/>
        </authorList>
    </citation>
    <scope>NUCLEOTIDE SEQUENCE [LARGE SCALE GENOMIC DNA]</scope>
    <source>
        <strain evidence="3 4">YIM65754</strain>
    </source>
</reference>
<sequence length="365" mass="39464">MGDTTNGAVHNGRAYRPVGSDLGISALHGVPRTDSPQKAKDFTSDQEVRWCPGCGDYVILATVRTVLPQLGLKRENIVFVSGIGCSSRFPYYLDTYGVHSIHGRAPTFATGLAVTRPDLSVWVVTGDGDALSIGGNHLIHALRRNVNMRILLFNNRIYGLTKGQYSPTSESGKITKSTPMGSIDAPFNTMSLALGAEASFVARVLDSDRAGLTEVLLAAAEHRGAAFVEILQDCPIFNDGSFDALRKENAEDRLIHVRHGEPIIFGTDDELCVVRRGFGLRVAPITDVDRDDIVVHDAHSDDPENAYALSRLSAQDLTYTVTGIVRSVSRPTYDDQARAQVAAAVSDERADLQALLDGPSTWTVS</sequence>
<protein>
    <submittedName>
        <fullName evidence="3">2-oxoacid:ferredoxin oxidoreductase subunit beta</fullName>
    </submittedName>
</protein>
<gene>
    <name evidence="3" type="ORF">Q7514_05365</name>
</gene>
<evidence type="ECO:0000259" key="2">
    <source>
        <dbReference type="Pfam" id="PF02775"/>
    </source>
</evidence>
<dbReference type="Pfam" id="PF02775">
    <property type="entry name" value="TPP_enzyme_C"/>
    <property type="match status" value="1"/>
</dbReference>
<dbReference type="Gene3D" id="3.40.50.970">
    <property type="match status" value="1"/>
</dbReference>
<dbReference type="InterPro" id="IPR029061">
    <property type="entry name" value="THDP-binding"/>
</dbReference>
<dbReference type="InterPro" id="IPR051457">
    <property type="entry name" value="2-oxoacid:Fd_oxidoreductase"/>
</dbReference>
<name>A0ABU7L5X1_9NOCA</name>
<dbReference type="Proteomes" id="UP001336020">
    <property type="component" value="Unassembled WGS sequence"/>
</dbReference>
<keyword evidence="4" id="KW-1185">Reference proteome</keyword>
<comment type="caution">
    <text evidence="3">The sequence shown here is derived from an EMBL/GenBank/DDBJ whole genome shotgun (WGS) entry which is preliminary data.</text>
</comment>
<dbReference type="SUPFAM" id="SSF52518">
    <property type="entry name" value="Thiamin diphosphate-binding fold (THDP-binding)"/>
    <property type="match status" value="1"/>
</dbReference>
<keyword evidence="1" id="KW-0560">Oxidoreductase</keyword>
<feature type="domain" description="Thiamine pyrophosphate enzyme TPP-binding" evidence="2">
    <location>
        <begin position="83"/>
        <end position="230"/>
    </location>
</feature>
<dbReference type="EMBL" id="JAUTXY010000002">
    <property type="protein sequence ID" value="MEE2056955.1"/>
    <property type="molecule type" value="Genomic_DNA"/>
</dbReference>
<dbReference type="PANTHER" id="PTHR48084:SF4">
    <property type="entry name" value="2-OXOGLUTARATE OXIDOREDUCTASE SUBUNIT KORB"/>
    <property type="match status" value="1"/>
</dbReference>
<proteinExistence type="predicted"/>
<evidence type="ECO:0000313" key="4">
    <source>
        <dbReference type="Proteomes" id="UP001336020"/>
    </source>
</evidence>
<accession>A0ABU7L5X1</accession>
<dbReference type="CDD" id="cd03375">
    <property type="entry name" value="TPP_OGFOR"/>
    <property type="match status" value="1"/>
</dbReference>
<dbReference type="RefSeq" id="WP_330132644.1">
    <property type="nucleotide sequence ID" value="NZ_JAUTXY010000002.1"/>
</dbReference>
<dbReference type="PANTHER" id="PTHR48084">
    <property type="entry name" value="2-OXOGLUTARATE OXIDOREDUCTASE SUBUNIT KORB-RELATED"/>
    <property type="match status" value="1"/>
</dbReference>
<dbReference type="InterPro" id="IPR011766">
    <property type="entry name" value="TPP_enzyme_TPP-bd"/>
</dbReference>
<organism evidence="3 4">
    <name type="scientific">Rhodococcus artemisiae</name>
    <dbReference type="NCBI Taxonomy" id="714159"/>
    <lineage>
        <taxon>Bacteria</taxon>
        <taxon>Bacillati</taxon>
        <taxon>Actinomycetota</taxon>
        <taxon>Actinomycetes</taxon>
        <taxon>Mycobacteriales</taxon>
        <taxon>Nocardiaceae</taxon>
        <taxon>Rhodococcus</taxon>
    </lineage>
</organism>
<evidence type="ECO:0000313" key="3">
    <source>
        <dbReference type="EMBL" id="MEE2056955.1"/>
    </source>
</evidence>